<comment type="caution">
    <text evidence="15">The sequence shown here is derived from an EMBL/GenBank/DDBJ whole genome shotgun (WGS) entry which is preliminary data.</text>
</comment>
<dbReference type="Gene3D" id="3.90.320.10">
    <property type="match status" value="1"/>
</dbReference>
<dbReference type="EMBL" id="FXUG01000002">
    <property type="protein sequence ID" value="SMP46388.1"/>
    <property type="molecule type" value="Genomic_DNA"/>
</dbReference>
<evidence type="ECO:0000256" key="4">
    <source>
        <dbReference type="ARBA" id="ARBA00020049"/>
    </source>
</evidence>
<keyword evidence="16" id="KW-1185">Reference proteome</keyword>
<evidence type="ECO:0000256" key="11">
    <source>
        <dbReference type="ARBA" id="ARBA00023118"/>
    </source>
</evidence>
<evidence type="ECO:0000256" key="7">
    <source>
        <dbReference type="ARBA" id="ARBA00022801"/>
    </source>
</evidence>
<evidence type="ECO:0000259" key="14">
    <source>
        <dbReference type="Pfam" id="PF01930"/>
    </source>
</evidence>
<organism evidence="15 16">
    <name type="scientific">Neorhodopirellula lusitana</name>
    <dbReference type="NCBI Taxonomy" id="445327"/>
    <lineage>
        <taxon>Bacteria</taxon>
        <taxon>Pseudomonadati</taxon>
        <taxon>Planctomycetota</taxon>
        <taxon>Planctomycetia</taxon>
        <taxon>Pirellulales</taxon>
        <taxon>Pirellulaceae</taxon>
        <taxon>Neorhodopirellula</taxon>
    </lineage>
</organism>
<name>A0ABY1PV11_9BACT</name>
<dbReference type="GO" id="GO:0004527">
    <property type="term" value="F:exonuclease activity"/>
    <property type="evidence" value="ECO:0007669"/>
    <property type="project" value="UniProtKB-KW"/>
</dbReference>
<keyword evidence="5 13" id="KW-0540">Nuclease</keyword>
<dbReference type="Pfam" id="PF01930">
    <property type="entry name" value="Cas_Cas4"/>
    <property type="match status" value="1"/>
</dbReference>
<evidence type="ECO:0000256" key="10">
    <source>
        <dbReference type="ARBA" id="ARBA00023014"/>
    </source>
</evidence>
<keyword evidence="9 13" id="KW-0408">Iron</keyword>
<dbReference type="InterPro" id="IPR051827">
    <property type="entry name" value="Cas4_exonuclease"/>
</dbReference>
<accession>A0ABY1PV11</accession>
<dbReference type="EC" id="3.1.12.1" evidence="3 13"/>
<evidence type="ECO:0000256" key="8">
    <source>
        <dbReference type="ARBA" id="ARBA00022839"/>
    </source>
</evidence>
<sequence length="237" mass="27043">MTYHEDDLLPISALQHYLFCPRQCALIHLEQVWAENHLTMEGLLMHEQADSPTHETRPRVDGDRVRVERALPIRSLELGLIGKADIVEFHYSKVSGRSVDLLKPNQIVPVEYKRGKPKANDCDRVQLCAQALCLEEMCSYDAKPFSIEDGALFYGTTRRRTDVVFDDDLRRRTTQTIDALRTMIRERVTPSAARTKACDKCSLIDLCLPDATGGDRSVARFMNRQLAAHLQDEPEFE</sequence>
<comment type="similarity">
    <text evidence="2 13">Belongs to the CRISPR-associated exonuclease Cas4 family.</text>
</comment>
<dbReference type="InterPro" id="IPR022765">
    <property type="entry name" value="Dna2/Cas4_DUF83"/>
</dbReference>
<feature type="domain" description="DUF83" evidence="14">
    <location>
        <begin position="12"/>
        <end position="208"/>
    </location>
</feature>
<comment type="function">
    <text evidence="13">CRISPR (clustered regularly interspaced short palindromic repeat) is an adaptive immune system that provides protection against mobile genetic elements (viruses, transposable elements and conjugative plasmids). CRISPR clusters contain sequences complementary to antecedent mobile elements and target invading nucleic acids. CRISPR clusters are transcribed and processed into CRISPR RNA (crRNA).</text>
</comment>
<keyword evidence="10 13" id="KW-0411">Iron-sulfur</keyword>
<dbReference type="NCBIfam" id="TIGR00372">
    <property type="entry name" value="cas4"/>
    <property type="match status" value="1"/>
</dbReference>
<keyword evidence="8 13" id="KW-0269">Exonuclease</keyword>
<dbReference type="InterPro" id="IPR011604">
    <property type="entry name" value="PDDEXK-like_dom_sf"/>
</dbReference>
<evidence type="ECO:0000256" key="12">
    <source>
        <dbReference type="ARBA" id="ARBA00023211"/>
    </source>
</evidence>
<evidence type="ECO:0000256" key="2">
    <source>
        <dbReference type="ARBA" id="ARBA00009189"/>
    </source>
</evidence>
<comment type="cofactor">
    <cofactor evidence="13">
        <name>Mg(2+)</name>
        <dbReference type="ChEBI" id="CHEBI:18420"/>
    </cofactor>
    <cofactor evidence="13">
        <name>Mn(2+)</name>
        <dbReference type="ChEBI" id="CHEBI:29035"/>
    </cofactor>
    <text evidence="13">Mg(2+) or Mn(2+) required for ssDNA cleavage activity.</text>
</comment>
<comment type="cofactor">
    <cofactor evidence="1">
        <name>[4Fe-4S] cluster</name>
        <dbReference type="ChEBI" id="CHEBI:49883"/>
    </cofactor>
</comment>
<gene>
    <name evidence="15" type="ORF">SAMN06265222_102116</name>
</gene>
<proteinExistence type="inferred from homology"/>
<evidence type="ECO:0000313" key="16">
    <source>
        <dbReference type="Proteomes" id="UP001158067"/>
    </source>
</evidence>
<evidence type="ECO:0000256" key="13">
    <source>
        <dbReference type="RuleBase" id="RU365022"/>
    </source>
</evidence>
<dbReference type="PANTHER" id="PTHR36531:SF6">
    <property type="entry name" value="DNA REPLICATION ATP-DEPENDENT HELICASE_NUCLEASE DNA2"/>
    <property type="match status" value="1"/>
</dbReference>
<keyword evidence="7 13" id="KW-0378">Hydrolase</keyword>
<dbReference type="Proteomes" id="UP001158067">
    <property type="component" value="Unassembled WGS sequence"/>
</dbReference>
<keyword evidence="6 13" id="KW-0479">Metal-binding</keyword>
<reference evidence="15 16" key="1">
    <citation type="submission" date="2017-05" db="EMBL/GenBank/DDBJ databases">
        <authorList>
            <person name="Varghese N."/>
            <person name="Submissions S."/>
        </authorList>
    </citation>
    <scope>NUCLEOTIDE SEQUENCE [LARGE SCALE GENOMIC DNA]</scope>
    <source>
        <strain evidence="15 16">DSM 25457</strain>
    </source>
</reference>
<evidence type="ECO:0000256" key="6">
    <source>
        <dbReference type="ARBA" id="ARBA00022723"/>
    </source>
</evidence>
<dbReference type="PANTHER" id="PTHR36531">
    <property type="entry name" value="CRISPR-ASSOCIATED EXONUCLEASE CAS4"/>
    <property type="match status" value="1"/>
</dbReference>
<dbReference type="InterPro" id="IPR013343">
    <property type="entry name" value="CRISPR-assoc_prot_Cas4"/>
</dbReference>
<keyword evidence="11 13" id="KW-0051">Antiviral defense</keyword>
<protein>
    <recommendedName>
        <fullName evidence="4 13">CRISPR-associated exonuclease Cas4</fullName>
        <ecNumber evidence="3 13">3.1.12.1</ecNumber>
    </recommendedName>
</protein>
<evidence type="ECO:0000313" key="15">
    <source>
        <dbReference type="EMBL" id="SMP46388.1"/>
    </source>
</evidence>
<evidence type="ECO:0000256" key="3">
    <source>
        <dbReference type="ARBA" id="ARBA00012768"/>
    </source>
</evidence>
<evidence type="ECO:0000256" key="1">
    <source>
        <dbReference type="ARBA" id="ARBA00001966"/>
    </source>
</evidence>
<evidence type="ECO:0000256" key="5">
    <source>
        <dbReference type="ARBA" id="ARBA00022722"/>
    </source>
</evidence>
<dbReference type="RefSeq" id="WP_283431452.1">
    <property type="nucleotide sequence ID" value="NZ_FXUG01000002.1"/>
</dbReference>
<comment type="cofactor">
    <cofactor evidence="13">
        <name>iron-sulfur cluster</name>
        <dbReference type="ChEBI" id="CHEBI:30408"/>
    </cofactor>
</comment>
<evidence type="ECO:0000256" key="9">
    <source>
        <dbReference type="ARBA" id="ARBA00023004"/>
    </source>
</evidence>
<keyword evidence="12 13" id="KW-0464">Manganese</keyword>